<protein>
    <submittedName>
        <fullName evidence="1">Uncharacterized protein</fullName>
    </submittedName>
</protein>
<sequence length="23" mass="2674">MLLYQFSVPMNALIKQCLSYTPL</sequence>
<dbReference type="EMBL" id="GBRH01191125">
    <property type="protein sequence ID" value="JAE06771.1"/>
    <property type="molecule type" value="Transcribed_RNA"/>
</dbReference>
<accession>A0A0A9F9F2</accession>
<name>A0A0A9F9F2_ARUDO</name>
<dbReference type="AlphaFoldDB" id="A0A0A9F9F2"/>
<reference evidence="1" key="1">
    <citation type="submission" date="2014-09" db="EMBL/GenBank/DDBJ databases">
        <authorList>
            <person name="Magalhaes I.L.F."/>
            <person name="Oliveira U."/>
            <person name="Santos F.R."/>
            <person name="Vidigal T.H.D.A."/>
            <person name="Brescovit A.D."/>
            <person name="Santos A.J."/>
        </authorList>
    </citation>
    <scope>NUCLEOTIDE SEQUENCE</scope>
    <source>
        <tissue evidence="1">Shoot tissue taken approximately 20 cm above the soil surface</tissue>
    </source>
</reference>
<reference evidence="1" key="2">
    <citation type="journal article" date="2015" name="Data Brief">
        <title>Shoot transcriptome of the giant reed, Arundo donax.</title>
        <authorList>
            <person name="Barrero R.A."/>
            <person name="Guerrero F.D."/>
            <person name="Moolhuijzen P."/>
            <person name="Goolsby J.A."/>
            <person name="Tidwell J."/>
            <person name="Bellgard S.E."/>
            <person name="Bellgard M.I."/>
        </authorList>
    </citation>
    <scope>NUCLEOTIDE SEQUENCE</scope>
    <source>
        <tissue evidence="1">Shoot tissue taken approximately 20 cm above the soil surface</tissue>
    </source>
</reference>
<proteinExistence type="predicted"/>
<organism evidence="1">
    <name type="scientific">Arundo donax</name>
    <name type="common">Giant reed</name>
    <name type="synonym">Donax arundinaceus</name>
    <dbReference type="NCBI Taxonomy" id="35708"/>
    <lineage>
        <taxon>Eukaryota</taxon>
        <taxon>Viridiplantae</taxon>
        <taxon>Streptophyta</taxon>
        <taxon>Embryophyta</taxon>
        <taxon>Tracheophyta</taxon>
        <taxon>Spermatophyta</taxon>
        <taxon>Magnoliopsida</taxon>
        <taxon>Liliopsida</taxon>
        <taxon>Poales</taxon>
        <taxon>Poaceae</taxon>
        <taxon>PACMAD clade</taxon>
        <taxon>Arundinoideae</taxon>
        <taxon>Arundineae</taxon>
        <taxon>Arundo</taxon>
    </lineage>
</organism>
<evidence type="ECO:0000313" key="1">
    <source>
        <dbReference type="EMBL" id="JAE06771.1"/>
    </source>
</evidence>